<proteinExistence type="inferred from homology"/>
<dbReference type="InterPro" id="IPR001753">
    <property type="entry name" value="Enoyl-CoA_hydra/iso"/>
</dbReference>
<dbReference type="CDD" id="cd06558">
    <property type="entry name" value="crotonase-like"/>
    <property type="match status" value="1"/>
</dbReference>
<comment type="similarity">
    <text evidence="1 3">Belongs to the enoyl-CoA hydratase/isomerase family.</text>
</comment>
<comment type="caution">
    <text evidence="4">The sequence shown here is derived from an EMBL/GenBank/DDBJ whole genome shotgun (WGS) entry which is preliminary data.</text>
</comment>
<evidence type="ECO:0000256" key="2">
    <source>
        <dbReference type="ARBA" id="ARBA00023239"/>
    </source>
</evidence>
<evidence type="ECO:0000256" key="3">
    <source>
        <dbReference type="RuleBase" id="RU003707"/>
    </source>
</evidence>
<dbReference type="GO" id="GO:0016836">
    <property type="term" value="F:hydro-lyase activity"/>
    <property type="evidence" value="ECO:0007669"/>
    <property type="project" value="UniProtKB-ARBA"/>
</dbReference>
<name>A0A369AK25_9BURK</name>
<dbReference type="Gene3D" id="1.10.12.10">
    <property type="entry name" value="Lyase 2-enoyl-coa Hydratase, Chain A, domain 2"/>
    <property type="match status" value="1"/>
</dbReference>
<keyword evidence="5" id="KW-1185">Reference proteome</keyword>
<dbReference type="FunFam" id="3.90.226.10:FF:000009">
    <property type="entry name" value="Carnitinyl-CoA dehydratase"/>
    <property type="match status" value="1"/>
</dbReference>
<accession>A0A369AK25</accession>
<dbReference type="PANTHER" id="PTHR11941">
    <property type="entry name" value="ENOYL-COA HYDRATASE-RELATED"/>
    <property type="match status" value="1"/>
</dbReference>
<dbReference type="Proteomes" id="UP000252174">
    <property type="component" value="Unassembled WGS sequence"/>
</dbReference>
<dbReference type="SUPFAM" id="SSF52096">
    <property type="entry name" value="ClpP/crotonase"/>
    <property type="match status" value="1"/>
</dbReference>
<dbReference type="InterPro" id="IPR014748">
    <property type="entry name" value="Enoyl-CoA_hydra_C"/>
</dbReference>
<dbReference type="InterPro" id="IPR029045">
    <property type="entry name" value="ClpP/crotonase-like_dom_sf"/>
</dbReference>
<dbReference type="EMBL" id="QPJU01000004">
    <property type="protein sequence ID" value="RCX09732.1"/>
    <property type="molecule type" value="Genomic_DNA"/>
</dbReference>
<evidence type="ECO:0000313" key="4">
    <source>
        <dbReference type="EMBL" id="RCX09732.1"/>
    </source>
</evidence>
<dbReference type="Gene3D" id="3.90.226.10">
    <property type="entry name" value="2-enoyl-CoA Hydratase, Chain A, domain 1"/>
    <property type="match status" value="1"/>
</dbReference>
<organism evidence="4 5">
    <name type="scientific">Extensimonas vulgaris</name>
    <dbReference type="NCBI Taxonomy" id="1031594"/>
    <lineage>
        <taxon>Bacteria</taxon>
        <taxon>Pseudomonadati</taxon>
        <taxon>Pseudomonadota</taxon>
        <taxon>Betaproteobacteria</taxon>
        <taxon>Burkholderiales</taxon>
        <taxon>Comamonadaceae</taxon>
        <taxon>Extensimonas</taxon>
    </lineage>
</organism>
<dbReference type="AlphaFoldDB" id="A0A369AK25"/>
<dbReference type="RefSeq" id="WP_114483116.1">
    <property type="nucleotide sequence ID" value="NZ_QPJU01000004.1"/>
</dbReference>
<gene>
    <name evidence="4" type="ORF">DFR45_10492</name>
</gene>
<dbReference type="PROSITE" id="PS00166">
    <property type="entry name" value="ENOYL_COA_HYDRATASE"/>
    <property type="match status" value="1"/>
</dbReference>
<dbReference type="Pfam" id="PF00378">
    <property type="entry name" value="ECH_1"/>
    <property type="match status" value="1"/>
</dbReference>
<protein>
    <submittedName>
        <fullName evidence="4">Short chain enoyl-CoA hydratase</fullName>
    </submittedName>
</protein>
<dbReference type="OrthoDB" id="9807606at2"/>
<evidence type="ECO:0000313" key="5">
    <source>
        <dbReference type="Proteomes" id="UP000252174"/>
    </source>
</evidence>
<evidence type="ECO:0000256" key="1">
    <source>
        <dbReference type="ARBA" id="ARBA00005254"/>
    </source>
</evidence>
<dbReference type="GO" id="GO:0006635">
    <property type="term" value="P:fatty acid beta-oxidation"/>
    <property type="evidence" value="ECO:0007669"/>
    <property type="project" value="TreeGrafter"/>
</dbReference>
<reference evidence="4 5" key="1">
    <citation type="submission" date="2018-07" db="EMBL/GenBank/DDBJ databases">
        <title>Genomic Encyclopedia of Type Strains, Phase IV (KMG-IV): sequencing the most valuable type-strain genomes for metagenomic binning, comparative biology and taxonomic classification.</title>
        <authorList>
            <person name="Goeker M."/>
        </authorList>
    </citation>
    <scope>NUCLEOTIDE SEQUENCE [LARGE SCALE GENOMIC DNA]</scope>
    <source>
        <strain evidence="4 5">DSM 100911</strain>
    </source>
</reference>
<dbReference type="InterPro" id="IPR018376">
    <property type="entry name" value="Enoyl-CoA_hyd/isom_CS"/>
</dbReference>
<dbReference type="FunFam" id="1.10.12.10:FF:000001">
    <property type="entry name" value="Probable enoyl-CoA hydratase, mitochondrial"/>
    <property type="match status" value="1"/>
</dbReference>
<keyword evidence="2" id="KW-0456">Lyase</keyword>
<dbReference type="PANTHER" id="PTHR11941:SF54">
    <property type="entry name" value="ENOYL-COA HYDRATASE, MITOCHONDRIAL"/>
    <property type="match status" value="1"/>
</dbReference>
<sequence>MSEHTASSNAADLASAAYELPRYDTVQTALVGAHVLQVTLARPEVGNAMNTQMGRDLFDLWSRLTEDAGPVRCVVLTGAGGKIFCAGGDLKERNGMTKAQWQRQHELFERAVWTLVDLPLPVIAAVNGHAYAGGLEMALCCDFIYASQSARFALTEVTLGIMPGAGGTQNLPRAVGDRRAKEILMTGRPFDAQQALAWGVVNQLFEPEQVLAQALATAEVIAANAPLAVRQVKKSVRYGTQMELRTAYRFEVEAYNHLVDTQDRLEGVRAFNEKRKPVFRGC</sequence>